<dbReference type="Pfam" id="PF08279">
    <property type="entry name" value="HTH_11"/>
    <property type="match status" value="1"/>
</dbReference>
<dbReference type="PIRSF" id="PIRSF016838">
    <property type="entry name" value="PafC"/>
    <property type="match status" value="1"/>
</dbReference>
<evidence type="ECO:0000256" key="1">
    <source>
        <dbReference type="ARBA" id="ARBA00023015"/>
    </source>
</evidence>
<dbReference type="InterPro" id="IPR026881">
    <property type="entry name" value="WYL_dom"/>
</dbReference>
<name>A0ABU3R6Y7_9BACL</name>
<evidence type="ECO:0000313" key="5">
    <source>
        <dbReference type="EMBL" id="MDU0200031.1"/>
    </source>
</evidence>
<keyword evidence="3" id="KW-0804">Transcription</keyword>
<dbReference type="EMBL" id="JAWCUD010000001">
    <property type="protein sequence ID" value="MDU0200031.1"/>
    <property type="molecule type" value="Genomic_DNA"/>
</dbReference>
<keyword evidence="1" id="KW-0805">Transcription regulation</keyword>
<dbReference type="Pfam" id="PF13280">
    <property type="entry name" value="WYL"/>
    <property type="match status" value="1"/>
</dbReference>
<dbReference type="InterPro" id="IPR028349">
    <property type="entry name" value="PafC-like"/>
</dbReference>
<dbReference type="InterPro" id="IPR036388">
    <property type="entry name" value="WH-like_DNA-bd_sf"/>
</dbReference>
<dbReference type="SUPFAM" id="SSF46785">
    <property type="entry name" value="Winged helix' DNA-binding domain"/>
    <property type="match status" value="1"/>
</dbReference>
<protein>
    <submittedName>
        <fullName evidence="5">YafY family protein</fullName>
    </submittedName>
</protein>
<dbReference type="InterPro" id="IPR057727">
    <property type="entry name" value="WCX_dom"/>
</dbReference>
<sequence>MNKTQRLIQLMMAVNERMAFTTKELAQEFGVSERTMHRDLQELSELGMPLYTEFGPHGGYRLLKKRMLPPILFTEQEAVAMFFAFQSLQFYGALPFASESTSALGKFYHYLPTDTKKRIDALKSRVSFWTPTRTQSSPYLEQLLEASIDGLPLHITYASKDSATERTIQPIGIYASNGYWYFPSYCFQKDRILLFRTDRLLSLTSAEPDHPSKDLMNYTILDWLSGGVSQKTDSSEEMRLRVKLTPAGVRAYERSNGTDADVTIHADGSGELISEMHQSNLLYFSKYFLSMGADAIVEEPPEMVQWIREQLRSMLHAYSTLEEPQTRAFLRVFNP</sequence>
<dbReference type="PROSITE" id="PS51000">
    <property type="entry name" value="HTH_DEOR_2"/>
    <property type="match status" value="1"/>
</dbReference>
<dbReference type="InterPro" id="IPR036390">
    <property type="entry name" value="WH_DNA-bd_sf"/>
</dbReference>
<dbReference type="InterPro" id="IPR001034">
    <property type="entry name" value="DeoR_HTH"/>
</dbReference>
<dbReference type="SMART" id="SM00420">
    <property type="entry name" value="HTH_DEOR"/>
    <property type="match status" value="1"/>
</dbReference>
<proteinExistence type="predicted"/>
<feature type="domain" description="HTH deoR-type" evidence="4">
    <location>
        <begin position="3"/>
        <end position="62"/>
    </location>
</feature>
<dbReference type="Proteomes" id="UP001260980">
    <property type="component" value="Unassembled WGS sequence"/>
</dbReference>
<reference evidence="5 6" key="1">
    <citation type="submission" date="2023-10" db="EMBL/GenBank/DDBJ databases">
        <title>Paenibacillus strain PFR10 Genome sequencing and assembly.</title>
        <authorList>
            <person name="Kim I."/>
        </authorList>
    </citation>
    <scope>NUCLEOTIDE SEQUENCE [LARGE SCALE GENOMIC DNA]</scope>
    <source>
        <strain evidence="5 6">PFR10</strain>
    </source>
</reference>
<keyword evidence="2" id="KW-0238">DNA-binding</keyword>
<dbReference type="PROSITE" id="PS00894">
    <property type="entry name" value="HTH_DEOR_1"/>
    <property type="match status" value="1"/>
</dbReference>
<dbReference type="PROSITE" id="PS52050">
    <property type="entry name" value="WYL"/>
    <property type="match status" value="1"/>
</dbReference>
<gene>
    <name evidence="5" type="ORF">RQP52_02965</name>
</gene>
<dbReference type="RefSeq" id="WP_315949346.1">
    <property type="nucleotide sequence ID" value="NZ_JAWCUD010000001.1"/>
</dbReference>
<organism evidence="5 6">
    <name type="scientific">Paenibacillus violae</name>
    <dbReference type="NCBI Taxonomy" id="3077234"/>
    <lineage>
        <taxon>Bacteria</taxon>
        <taxon>Bacillati</taxon>
        <taxon>Bacillota</taxon>
        <taxon>Bacilli</taxon>
        <taxon>Bacillales</taxon>
        <taxon>Paenibacillaceae</taxon>
        <taxon>Paenibacillus</taxon>
    </lineage>
</organism>
<dbReference type="PANTHER" id="PTHR34580">
    <property type="match status" value="1"/>
</dbReference>
<keyword evidence="6" id="KW-1185">Reference proteome</keyword>
<dbReference type="InterPro" id="IPR013196">
    <property type="entry name" value="HTH_11"/>
</dbReference>
<dbReference type="PANTHER" id="PTHR34580:SF9">
    <property type="entry name" value="SLL5097 PROTEIN"/>
    <property type="match status" value="1"/>
</dbReference>
<evidence type="ECO:0000256" key="3">
    <source>
        <dbReference type="ARBA" id="ARBA00023163"/>
    </source>
</evidence>
<dbReference type="InterPro" id="IPR018356">
    <property type="entry name" value="Tscrpt_reg_HTH_DeoR_CS"/>
</dbReference>
<evidence type="ECO:0000259" key="4">
    <source>
        <dbReference type="PROSITE" id="PS51000"/>
    </source>
</evidence>
<accession>A0ABU3R6Y7</accession>
<dbReference type="Gene3D" id="1.10.10.10">
    <property type="entry name" value="Winged helix-like DNA-binding domain superfamily/Winged helix DNA-binding domain"/>
    <property type="match status" value="1"/>
</dbReference>
<dbReference type="Pfam" id="PF25583">
    <property type="entry name" value="WCX"/>
    <property type="match status" value="1"/>
</dbReference>
<evidence type="ECO:0000313" key="6">
    <source>
        <dbReference type="Proteomes" id="UP001260980"/>
    </source>
</evidence>
<comment type="caution">
    <text evidence="5">The sequence shown here is derived from an EMBL/GenBank/DDBJ whole genome shotgun (WGS) entry which is preliminary data.</text>
</comment>
<dbReference type="InterPro" id="IPR051534">
    <property type="entry name" value="CBASS_pafABC_assoc_protein"/>
</dbReference>
<evidence type="ECO:0000256" key="2">
    <source>
        <dbReference type="ARBA" id="ARBA00023125"/>
    </source>
</evidence>